<reference evidence="1" key="2">
    <citation type="submission" date="2022-06" db="UniProtKB">
        <authorList>
            <consortium name="EnsemblMetazoa"/>
        </authorList>
    </citation>
    <scope>IDENTIFICATION</scope>
    <source>
        <strain evidence="1">DF5081</strain>
    </source>
</reference>
<dbReference type="Proteomes" id="UP000005237">
    <property type="component" value="Unassembled WGS sequence"/>
</dbReference>
<accession>A0A8R1HLL1</accession>
<dbReference type="EnsemblMetazoa" id="CJA02697.1">
    <property type="protein sequence ID" value="CJA02697.1"/>
    <property type="gene ID" value="WBGene00121901"/>
</dbReference>
<evidence type="ECO:0000313" key="1">
    <source>
        <dbReference type="EnsemblMetazoa" id="CJA02697.1"/>
    </source>
</evidence>
<proteinExistence type="predicted"/>
<sequence>MSPNVVAIVQPLFFLPTTGHGSASLPGSNGLTAKPRAVAAATGSFHSFDMGSGLPGPQKGLWDASKQDVSKLGRFKTGTLQNWDDSKPATSKLGRFKTLSAIVRHGVRLGDTRTHAH</sequence>
<evidence type="ECO:0000313" key="2">
    <source>
        <dbReference type="Proteomes" id="UP000005237"/>
    </source>
</evidence>
<dbReference type="AlphaFoldDB" id="A0A8R1HLL1"/>
<reference evidence="2" key="1">
    <citation type="submission" date="2010-08" db="EMBL/GenBank/DDBJ databases">
        <authorList>
            <consortium name="Caenorhabditis japonica Sequencing Consortium"/>
            <person name="Wilson R.K."/>
        </authorList>
    </citation>
    <scope>NUCLEOTIDE SEQUENCE [LARGE SCALE GENOMIC DNA]</scope>
    <source>
        <strain evidence="2">DF5081</strain>
    </source>
</reference>
<protein>
    <submittedName>
        <fullName evidence="1">Uncharacterized protein</fullName>
    </submittedName>
</protein>
<name>A0A8R1HLL1_CAEJA</name>
<organism evidence="1 2">
    <name type="scientific">Caenorhabditis japonica</name>
    <dbReference type="NCBI Taxonomy" id="281687"/>
    <lineage>
        <taxon>Eukaryota</taxon>
        <taxon>Metazoa</taxon>
        <taxon>Ecdysozoa</taxon>
        <taxon>Nematoda</taxon>
        <taxon>Chromadorea</taxon>
        <taxon>Rhabditida</taxon>
        <taxon>Rhabditina</taxon>
        <taxon>Rhabditomorpha</taxon>
        <taxon>Rhabditoidea</taxon>
        <taxon>Rhabditidae</taxon>
        <taxon>Peloderinae</taxon>
        <taxon>Caenorhabditis</taxon>
    </lineage>
</organism>
<keyword evidence="2" id="KW-1185">Reference proteome</keyword>